<dbReference type="SMART" id="SM01120">
    <property type="entry name" value="Dak2"/>
    <property type="match status" value="1"/>
</dbReference>
<sequence length="543" mass="56993">MTIRMAFIVAGAYAALKSQVARINALNVYPVPDGDTGTNMLLTLESIMKESKSRSFENVEAAVKAGARAALMGARGNSGVILSQMIRGGCEVLARRATFTAEDFAAALEGAQERAYASTRQPVEGTMLTVIKDAATAAREAIRKAEGRALDLQSVVKVAALEAHASVKRTPQKLQVLREAGVVDAGGLGVAVILDGIYAVLSGEKVEVPEDDAETSDTPDLEAVHAGEEAWGYCTEFMVTGFSGEETSFRDHIESVGKSVLVIADEDLVKVHIHTQDPGSVMSYAGRFGRLSGVKVDDMEAQVESRLSDGDEPAGEPGHVAQGEVAVVVASRGAGNRRLFEEFGAYVVEGGQGANPSAEDFTRAVEEVVRASGAKTVLILPNNKNIIPTAEQVNDLVDVEVRVVPTKAIVSGLSAMIAFDPAESGESVEGEMLALLAELGTVEVTQAIRAASVDGFEVAEGSYLALINGRVGAVGKTVEAVALEAARLLLADGGDLVTLLRGEGLEDEELDRIVAAVESMDGDVEVEVREGGQPLYPLQMAAE</sequence>
<feature type="domain" description="DhaL" evidence="1">
    <location>
        <begin position="3"/>
        <end position="199"/>
    </location>
</feature>
<accession>A0A023X2V5</accession>
<dbReference type="InterPro" id="IPR048394">
    <property type="entry name" value="FakA-like_M"/>
</dbReference>
<dbReference type="PANTHER" id="PTHR33434">
    <property type="entry name" value="DEGV DOMAIN-CONTAINING PROTEIN DR_1986-RELATED"/>
    <property type="match status" value="1"/>
</dbReference>
<dbReference type="InterPro" id="IPR033470">
    <property type="entry name" value="FakA-like_C"/>
</dbReference>
<evidence type="ECO:0000313" key="3">
    <source>
        <dbReference type="EMBL" id="MDX5894065.1"/>
    </source>
</evidence>
<dbReference type="SUPFAM" id="SSF101473">
    <property type="entry name" value="DhaL-like"/>
    <property type="match status" value="1"/>
</dbReference>
<dbReference type="EMBL" id="CP007514">
    <property type="protein sequence ID" value="AHY46658.1"/>
    <property type="molecule type" value="Genomic_DNA"/>
</dbReference>
<dbReference type="Proteomes" id="UP000025229">
    <property type="component" value="Chromosome"/>
</dbReference>
<dbReference type="GO" id="GO:0006071">
    <property type="term" value="P:glycerol metabolic process"/>
    <property type="evidence" value="ECO:0007669"/>
    <property type="project" value="InterPro"/>
</dbReference>
<dbReference type="RefSeq" id="WP_051589490.1">
    <property type="nucleotide sequence ID" value="NZ_CP007514.1"/>
</dbReference>
<dbReference type="Pfam" id="PF02734">
    <property type="entry name" value="Dak2"/>
    <property type="match status" value="1"/>
</dbReference>
<proteinExistence type="predicted"/>
<keyword evidence="4" id="KW-1185">Reference proteome</keyword>
<dbReference type="NCBIfam" id="TIGR03599">
    <property type="entry name" value="YloV"/>
    <property type="match status" value="1"/>
</dbReference>
<dbReference type="GO" id="GO:0004371">
    <property type="term" value="F:glycerone kinase activity"/>
    <property type="evidence" value="ECO:0007669"/>
    <property type="project" value="InterPro"/>
</dbReference>
<dbReference type="Pfam" id="PF13684">
    <property type="entry name" value="FakA-like_C"/>
    <property type="match status" value="1"/>
</dbReference>
<dbReference type="AlphaFoldDB" id="A0A023X2V5"/>
<dbReference type="InterPro" id="IPR050270">
    <property type="entry name" value="DegV_domain_contain"/>
</dbReference>
<dbReference type="PATRIC" id="fig|42256.3.peg.1392"/>
<evidence type="ECO:0000259" key="1">
    <source>
        <dbReference type="PROSITE" id="PS51480"/>
    </source>
</evidence>
<dbReference type="EMBL" id="JAWXXX010000001">
    <property type="protein sequence ID" value="MDX5894065.1"/>
    <property type="molecule type" value="Genomic_DNA"/>
</dbReference>
<evidence type="ECO:0000313" key="4">
    <source>
        <dbReference type="Proteomes" id="UP000025229"/>
    </source>
</evidence>
<dbReference type="HOGENOM" id="CLU_017496_1_0_11"/>
<dbReference type="Proteomes" id="UP001281130">
    <property type="component" value="Unassembled WGS sequence"/>
</dbReference>
<dbReference type="InterPro" id="IPR019986">
    <property type="entry name" value="YloV-like"/>
</dbReference>
<dbReference type="PROSITE" id="PS51480">
    <property type="entry name" value="DHAL"/>
    <property type="match status" value="1"/>
</dbReference>
<dbReference type="KEGG" id="rrd:RradSPS_1375"/>
<dbReference type="STRING" id="42256.RradSPS_1375"/>
<name>A0A023X2V5_RUBRA</name>
<gene>
    <name evidence="2" type="ORF">RradSPS_1375</name>
    <name evidence="3" type="ORF">SIL72_08490</name>
</gene>
<dbReference type="PANTHER" id="PTHR33434:SF4">
    <property type="entry name" value="PHOSPHATASE PROTEIN"/>
    <property type="match status" value="1"/>
</dbReference>
<dbReference type="Gene3D" id="1.25.40.340">
    <property type="match status" value="1"/>
</dbReference>
<reference evidence="3" key="2">
    <citation type="submission" date="2023-11" db="EMBL/GenBank/DDBJ databases">
        <title>MicrobeMod: A computational toolkit for identifying prokaryotic methylation and restriction-modification with nanopore sequencing.</title>
        <authorList>
            <person name="Crits-Christoph A."/>
            <person name="Kang S.C."/>
            <person name="Lee H."/>
            <person name="Ostrov N."/>
        </authorList>
    </citation>
    <scope>NUCLEOTIDE SEQUENCE</scope>
    <source>
        <strain evidence="3">ATCC 51242</strain>
    </source>
</reference>
<protein>
    <submittedName>
        <fullName evidence="3">DAK2 domain-containing protein</fullName>
    </submittedName>
    <submittedName>
        <fullName evidence="2">YloV: DAK2 domain fusion protein YloV</fullName>
    </submittedName>
</protein>
<dbReference type="InterPro" id="IPR004007">
    <property type="entry name" value="DhaL_dom"/>
</dbReference>
<dbReference type="OrthoDB" id="9760324at2"/>
<dbReference type="SMART" id="SM01121">
    <property type="entry name" value="Dak1_2"/>
    <property type="match status" value="1"/>
</dbReference>
<evidence type="ECO:0000313" key="2">
    <source>
        <dbReference type="EMBL" id="AHY46658.1"/>
    </source>
</evidence>
<dbReference type="InterPro" id="IPR036117">
    <property type="entry name" value="DhaL_dom_sf"/>
</dbReference>
<dbReference type="Pfam" id="PF21645">
    <property type="entry name" value="FakA-like_M"/>
    <property type="match status" value="1"/>
</dbReference>
<reference evidence="2 4" key="1">
    <citation type="submission" date="2014-03" db="EMBL/GenBank/DDBJ databases">
        <title>Complete genome sequence of the Radio-Resistant Rubrobacter radiotolerans RSPS-4.</title>
        <authorList>
            <person name="Egas C.C."/>
            <person name="Barroso C.C."/>
            <person name="Froufe H.J.C."/>
            <person name="Pacheco J.J."/>
            <person name="Albuquerque L.L."/>
            <person name="da Costa M.M.S."/>
        </authorList>
    </citation>
    <scope>NUCLEOTIDE SEQUENCE [LARGE SCALE GENOMIC DNA]</scope>
    <source>
        <strain evidence="2 4">RSPS-4</strain>
    </source>
</reference>
<dbReference type="eggNOG" id="COG1461">
    <property type="taxonomic scope" value="Bacteria"/>
</dbReference>
<organism evidence="2 4">
    <name type="scientific">Rubrobacter radiotolerans</name>
    <name type="common">Arthrobacter radiotolerans</name>
    <dbReference type="NCBI Taxonomy" id="42256"/>
    <lineage>
        <taxon>Bacteria</taxon>
        <taxon>Bacillati</taxon>
        <taxon>Actinomycetota</taxon>
        <taxon>Rubrobacteria</taxon>
        <taxon>Rubrobacterales</taxon>
        <taxon>Rubrobacteraceae</taxon>
        <taxon>Rubrobacter</taxon>
    </lineage>
</organism>